<dbReference type="GO" id="GO:0000493">
    <property type="term" value="P:box H/ACA snoRNP assembly"/>
    <property type="evidence" value="ECO:0007669"/>
    <property type="project" value="InterPro"/>
</dbReference>
<dbReference type="GO" id="GO:0005634">
    <property type="term" value="C:nucleus"/>
    <property type="evidence" value="ECO:0007669"/>
    <property type="project" value="UniProtKB-SubCell"/>
</dbReference>
<dbReference type="STRING" id="46835.A0A504YMI4"/>
<keyword evidence="7" id="KW-0687">Ribonucleoprotein</keyword>
<feature type="compositionally biased region" description="Acidic residues" evidence="6">
    <location>
        <begin position="14"/>
        <end position="26"/>
    </location>
</feature>
<dbReference type="GO" id="GO:0003723">
    <property type="term" value="F:RNA binding"/>
    <property type="evidence" value="ECO:0007669"/>
    <property type="project" value="UniProtKB-KW"/>
</dbReference>
<evidence type="ECO:0000256" key="2">
    <source>
        <dbReference type="ARBA" id="ARBA00022517"/>
    </source>
</evidence>
<evidence type="ECO:0000313" key="8">
    <source>
        <dbReference type="Proteomes" id="UP000316759"/>
    </source>
</evidence>
<dbReference type="Proteomes" id="UP000316759">
    <property type="component" value="Unassembled WGS sequence"/>
</dbReference>
<feature type="compositionally biased region" description="Polar residues" evidence="6">
    <location>
        <begin position="50"/>
        <end position="65"/>
    </location>
</feature>
<evidence type="ECO:0000256" key="4">
    <source>
        <dbReference type="ARBA" id="ARBA00022884"/>
    </source>
</evidence>
<dbReference type="AlphaFoldDB" id="A0A504YMI4"/>
<protein>
    <submittedName>
        <fullName evidence="7">H/ACA ribonucleoprotein complex non-core subunit NAF1</fullName>
    </submittedName>
</protein>
<dbReference type="GO" id="GO:0005732">
    <property type="term" value="C:sno(s)RNA-containing ribonucleoprotein complex"/>
    <property type="evidence" value="ECO:0007669"/>
    <property type="project" value="InterPro"/>
</dbReference>
<dbReference type="PANTHER" id="PTHR31633:SF1">
    <property type="entry name" value="H_ACA RIBONUCLEOPROTEIN COMPLEX NON-CORE SUBUNIT NAF1"/>
    <property type="match status" value="1"/>
</dbReference>
<gene>
    <name evidence="7" type="ORF">FGIG_08923</name>
</gene>
<evidence type="ECO:0000256" key="3">
    <source>
        <dbReference type="ARBA" id="ARBA00022552"/>
    </source>
</evidence>
<dbReference type="EMBL" id="SUNJ01008044">
    <property type="protein sequence ID" value="TPP61549.1"/>
    <property type="molecule type" value="Genomic_DNA"/>
</dbReference>
<comment type="caution">
    <text evidence="7">The sequence shown here is derived from an EMBL/GenBank/DDBJ whole genome shotgun (WGS) entry which is preliminary data.</text>
</comment>
<organism evidence="7 8">
    <name type="scientific">Fasciola gigantica</name>
    <name type="common">Giant liver fluke</name>
    <dbReference type="NCBI Taxonomy" id="46835"/>
    <lineage>
        <taxon>Eukaryota</taxon>
        <taxon>Metazoa</taxon>
        <taxon>Spiralia</taxon>
        <taxon>Lophotrochozoa</taxon>
        <taxon>Platyhelminthes</taxon>
        <taxon>Trematoda</taxon>
        <taxon>Digenea</taxon>
        <taxon>Plagiorchiida</taxon>
        <taxon>Echinostomata</taxon>
        <taxon>Echinostomatoidea</taxon>
        <taxon>Fasciolidae</taxon>
        <taxon>Fasciola</taxon>
    </lineage>
</organism>
<dbReference type="OrthoDB" id="21550at2759"/>
<dbReference type="PANTHER" id="PTHR31633">
    <property type="entry name" value="H/ACA RIBONUCLEOPROTEIN COMPLEX NON-CORE SUBUNIT NAF1"/>
    <property type="match status" value="1"/>
</dbReference>
<keyword evidence="8" id="KW-1185">Reference proteome</keyword>
<comment type="subcellular location">
    <subcellularLocation>
        <location evidence="1">Nucleus</location>
    </subcellularLocation>
</comment>
<evidence type="ECO:0000256" key="1">
    <source>
        <dbReference type="ARBA" id="ARBA00004123"/>
    </source>
</evidence>
<proteinExistence type="predicted"/>
<dbReference type="InterPro" id="IPR040309">
    <property type="entry name" value="Naf1"/>
</dbReference>
<keyword evidence="2" id="KW-0690">Ribosome biogenesis</keyword>
<keyword evidence="5" id="KW-0539">Nucleus</keyword>
<reference evidence="7 8" key="1">
    <citation type="submission" date="2019-04" db="EMBL/GenBank/DDBJ databases">
        <title>Annotation for the trematode Fasciola gigantica.</title>
        <authorList>
            <person name="Choi Y.-J."/>
        </authorList>
    </citation>
    <scope>NUCLEOTIDE SEQUENCE [LARGE SCALE GENOMIC DNA]</scope>
    <source>
        <strain evidence="7">Uganda_cow_1</strain>
    </source>
</reference>
<evidence type="ECO:0000256" key="5">
    <source>
        <dbReference type="ARBA" id="ARBA00023242"/>
    </source>
</evidence>
<evidence type="ECO:0000256" key="6">
    <source>
        <dbReference type="SAM" id="MobiDB-lite"/>
    </source>
</evidence>
<accession>A0A504YMI4</accession>
<keyword evidence="4" id="KW-0694">RNA-binding</keyword>
<sequence>MKGSDASWVNDTEPPPEELEFSDDEQERAYKRNLRAKRKNPFNAGEAPATSASQHPAARSTTSSRCRPRAARVSSFPRFSADAPQNDTSATAWMHPNNMTVPFYGPRLQSPPMMLPSANLLPMMQTMSGCSRSVSPQFTAQMPLGLGPMSVFPPHGIGGFIGELRSPGNAPMIMNPTAHNNYGALGTMHRHHSQFGYGSMGFEHNVPSNMGALRLTMAHSLSSSAKTCTPPAYCSDTSGLFNTNEDHFEPVLRGCPSFTAPFRNSCPNNTSYGAFSMPPPSFTRTQYQSPSFPAAVLVTVSNAVSYSGTAISNRISTACPSIQASFISPIYSSSGFSMPRGF</sequence>
<keyword evidence="3" id="KW-0698">rRNA processing</keyword>
<evidence type="ECO:0000313" key="7">
    <source>
        <dbReference type="EMBL" id="TPP61549.1"/>
    </source>
</evidence>
<feature type="compositionally biased region" description="Basic residues" evidence="6">
    <location>
        <begin position="31"/>
        <end position="40"/>
    </location>
</feature>
<name>A0A504YMI4_FASGI</name>
<dbReference type="GO" id="GO:0006364">
    <property type="term" value="P:rRNA processing"/>
    <property type="evidence" value="ECO:0007669"/>
    <property type="project" value="UniProtKB-KW"/>
</dbReference>
<feature type="region of interest" description="Disordered" evidence="6">
    <location>
        <begin position="1"/>
        <end position="83"/>
    </location>
</feature>